<evidence type="ECO:0008006" key="2">
    <source>
        <dbReference type="Google" id="ProtNLM"/>
    </source>
</evidence>
<dbReference type="AlphaFoldDB" id="A0A644UED3"/>
<accession>A0A644UED3</accession>
<organism evidence="1">
    <name type="scientific">bioreactor metagenome</name>
    <dbReference type="NCBI Taxonomy" id="1076179"/>
    <lineage>
        <taxon>unclassified sequences</taxon>
        <taxon>metagenomes</taxon>
        <taxon>ecological metagenomes</taxon>
    </lineage>
</organism>
<comment type="caution">
    <text evidence="1">The sequence shown here is derived from an EMBL/GenBank/DDBJ whole genome shotgun (WGS) entry which is preliminary data.</text>
</comment>
<name>A0A644UED3_9ZZZZ</name>
<evidence type="ECO:0000313" key="1">
    <source>
        <dbReference type="EMBL" id="MPL77202.1"/>
    </source>
</evidence>
<dbReference type="InterPro" id="IPR019734">
    <property type="entry name" value="TPR_rpt"/>
</dbReference>
<protein>
    <recommendedName>
        <fullName evidence="2">Beta-barrel assembly-enhancing protease</fullName>
    </recommendedName>
</protein>
<dbReference type="PROSITE" id="PS50005">
    <property type="entry name" value="TPR"/>
    <property type="match status" value="1"/>
</dbReference>
<dbReference type="InterPro" id="IPR011990">
    <property type="entry name" value="TPR-like_helical_dom_sf"/>
</dbReference>
<gene>
    <name evidence="1" type="ORF">SDC9_23054</name>
</gene>
<proteinExistence type="predicted"/>
<dbReference type="SUPFAM" id="SSF48452">
    <property type="entry name" value="TPR-like"/>
    <property type="match status" value="1"/>
</dbReference>
<dbReference type="Gene3D" id="1.25.40.10">
    <property type="entry name" value="Tetratricopeptide repeat domain"/>
    <property type="match status" value="1"/>
</dbReference>
<reference evidence="1" key="1">
    <citation type="submission" date="2019-08" db="EMBL/GenBank/DDBJ databases">
        <authorList>
            <person name="Kucharzyk K."/>
            <person name="Murdoch R.W."/>
            <person name="Higgins S."/>
            <person name="Loffler F."/>
        </authorList>
    </citation>
    <scope>NUCLEOTIDE SEQUENCE</scope>
</reference>
<dbReference type="EMBL" id="VSSQ01000104">
    <property type="protein sequence ID" value="MPL77202.1"/>
    <property type="molecule type" value="Genomic_DNA"/>
</dbReference>
<sequence length="306" mass="35506">MENRGIDIPPILSLAMGDYYYTVWFNYVEYSEDWVQSQEEAFDSAMRCYQKAEEAYILVTTPQMLRYVDLLMELGLSDKSIEILLEVLDWEPENIEARKTLAEAYAANQNFDEAFAQYDNLASLQPAGEQAYDAYSRAADTALLHDRPREFEKYVKALETFFPDDWLSVLFRHKMAVSNMDWDSARVLAVDGMRKFRGEVFLLDSLLGSWLLTSDGYLRGFSFLEDQILSARNESEQLALLLFYRAAYRFYGVRSTILDHTQTQIHLIEEDLGESEALYAKLSFGDGEMKSNIRLMREQLETFALR</sequence>